<dbReference type="AlphaFoldDB" id="E6PQ35"/>
<feature type="domain" description="ABC-type transport auxiliary lipoprotein component" evidence="1">
    <location>
        <begin position="105"/>
        <end position="220"/>
    </location>
</feature>
<dbReference type="Gene3D" id="3.40.50.10610">
    <property type="entry name" value="ABC-type transport auxiliary lipoprotein component"/>
    <property type="match status" value="1"/>
</dbReference>
<sequence>MKTASRRAAPLPTLLCTSLFALLGAGCSLPMTRQPPQIIYRLQAPSVVTPAGAVQPTVIRLLPVGAAPGLDSPAMLYSGQPARAITELAASGQGAGAAVRPGSVLMPYRDSRWLAPPADLIRATIGQTLSRQPWVSAVEMNAHLAPAAWTLHCELTRLEHDIRGSQGTVRLGLTCQLLQDAPRRIAAHWHFDAKQAVAANDAAQYAAAAQTLLDRMLRDMVGRVRKSIEPADSGH</sequence>
<accession>E6PQ35</accession>
<organism evidence="2">
    <name type="scientific">mine drainage metagenome</name>
    <dbReference type="NCBI Taxonomy" id="410659"/>
    <lineage>
        <taxon>unclassified sequences</taxon>
        <taxon>metagenomes</taxon>
        <taxon>ecological metagenomes</taxon>
    </lineage>
</organism>
<dbReference type="InterPro" id="IPR005586">
    <property type="entry name" value="ABC_trans_aux"/>
</dbReference>
<dbReference type="SUPFAM" id="SSF159594">
    <property type="entry name" value="XCC0632-like"/>
    <property type="match status" value="1"/>
</dbReference>
<evidence type="ECO:0000259" key="1">
    <source>
        <dbReference type="Pfam" id="PF03886"/>
    </source>
</evidence>
<dbReference type="EMBL" id="CABM01000040">
    <property type="protein sequence ID" value="CBH97039.1"/>
    <property type="molecule type" value="Genomic_DNA"/>
</dbReference>
<dbReference type="Pfam" id="PF03886">
    <property type="entry name" value="ABC_trans_aux"/>
    <property type="match status" value="1"/>
</dbReference>
<reference evidence="2" key="1">
    <citation type="submission" date="2009-10" db="EMBL/GenBank/DDBJ databases">
        <title>Diversity of trophic interactions inside an arsenic-rich microbial ecosystem.</title>
        <authorList>
            <person name="Bertin P.N."/>
            <person name="Heinrich-Salmeron A."/>
            <person name="Pelletier E."/>
            <person name="Goulhen-Chollet F."/>
            <person name="Arsene-Ploetze F."/>
            <person name="Gallien S."/>
            <person name="Calteau A."/>
            <person name="Vallenet D."/>
            <person name="Casiot C."/>
            <person name="Chane-Woon-Ming B."/>
            <person name="Giloteaux L."/>
            <person name="Barakat M."/>
            <person name="Bonnefoy V."/>
            <person name="Bruneel O."/>
            <person name="Chandler M."/>
            <person name="Cleiss J."/>
            <person name="Duran R."/>
            <person name="Elbaz-Poulichet F."/>
            <person name="Fonknechten N."/>
            <person name="Lauga B."/>
            <person name="Mornico D."/>
            <person name="Ortet P."/>
            <person name="Schaeffer C."/>
            <person name="Siguier P."/>
            <person name="Alexander Thil Smith A."/>
            <person name="Van Dorsselaer A."/>
            <person name="Weissenbach J."/>
            <person name="Medigue C."/>
            <person name="Le Paslier D."/>
        </authorList>
    </citation>
    <scope>NUCLEOTIDE SEQUENCE</scope>
</reference>
<evidence type="ECO:0000313" key="2">
    <source>
        <dbReference type="EMBL" id="CBH97039.1"/>
    </source>
</evidence>
<comment type="caution">
    <text evidence="2">The sequence shown here is derived from an EMBL/GenBank/DDBJ whole genome shotgun (WGS) entry which is preliminary data.</text>
</comment>
<proteinExistence type="predicted"/>
<protein>
    <submittedName>
        <fullName evidence="2">Putative ABC-type uncharacterized transport system, auxiliary component</fullName>
    </submittedName>
</protein>
<dbReference type="PROSITE" id="PS51257">
    <property type="entry name" value="PROKAR_LIPOPROTEIN"/>
    <property type="match status" value="1"/>
</dbReference>
<gene>
    <name evidence="2" type="ORF">CARN2_1649</name>
</gene>
<name>E6PQ35_9ZZZZ</name>